<dbReference type="AlphaFoldDB" id="A0A915C6T4"/>
<dbReference type="Proteomes" id="UP000887569">
    <property type="component" value="Unplaced"/>
</dbReference>
<evidence type="ECO:0000313" key="11">
    <source>
        <dbReference type="Proteomes" id="UP000887569"/>
    </source>
</evidence>
<keyword evidence="11" id="KW-1185">Reference proteome</keyword>
<evidence type="ECO:0000256" key="7">
    <source>
        <dbReference type="ARBA" id="ARBA00023303"/>
    </source>
</evidence>
<dbReference type="Gene3D" id="1.10.287.70">
    <property type="match status" value="1"/>
</dbReference>
<dbReference type="Pfam" id="PF07885">
    <property type="entry name" value="Ion_trans_2"/>
    <property type="match status" value="1"/>
</dbReference>
<evidence type="ECO:0000256" key="8">
    <source>
        <dbReference type="SAM" id="MobiDB-lite"/>
    </source>
</evidence>
<protein>
    <submittedName>
        <fullName evidence="12">Potassium channel domain-containing protein</fullName>
    </submittedName>
</protein>
<feature type="transmembrane region" description="Helical" evidence="9">
    <location>
        <begin position="152"/>
        <end position="174"/>
    </location>
</feature>
<feature type="transmembrane region" description="Helical" evidence="9">
    <location>
        <begin position="256"/>
        <end position="275"/>
    </location>
</feature>
<dbReference type="SUPFAM" id="SSF81324">
    <property type="entry name" value="Voltage-gated potassium channels"/>
    <property type="match status" value="1"/>
</dbReference>
<keyword evidence="4 9" id="KW-1133">Transmembrane helix</keyword>
<feature type="transmembrane region" description="Helical" evidence="9">
    <location>
        <begin position="126"/>
        <end position="145"/>
    </location>
</feature>
<feature type="transmembrane region" description="Helical" evidence="9">
    <location>
        <begin position="20"/>
        <end position="46"/>
    </location>
</feature>
<feature type="transmembrane region" description="Helical" evidence="9">
    <location>
        <begin position="282"/>
        <end position="300"/>
    </location>
</feature>
<dbReference type="InterPro" id="IPR013099">
    <property type="entry name" value="K_chnl_dom"/>
</dbReference>
<dbReference type="WBParaSite" id="PgR097_g019_t01">
    <property type="protein sequence ID" value="PgR097_g019_t01"/>
    <property type="gene ID" value="PgR097_g019"/>
</dbReference>
<dbReference type="GO" id="GO:0005886">
    <property type="term" value="C:plasma membrane"/>
    <property type="evidence" value="ECO:0007669"/>
    <property type="project" value="TreeGrafter"/>
</dbReference>
<keyword evidence="2" id="KW-0813">Transport</keyword>
<sequence length="459" mass="52086">MMKDSRDYSRRVLLIGKLQFIKIALPHLGLYLFLFIYLLVGAWTFARIEDATDRRHQFEKLQRVRNAYRETAIAASEACPVSARNSNFRPHIYASLSKLSSLMEGREFVLNADDESQDERLFSPRWTQMASILYALSILTTTGYASATPTTLLGQWVAIGYGLLGIPLMVLAAVDVGRFLSEVVLATYAKYRKMCERLMRACGCAEKKRQIVELVETKAIQVQSHKLHRSAKSKQFPSQHPEKSPPKVQPVKSLPLSVNASILLIFCMLGGLVYIGAGGQKTFIEAFFVTFNLVANLTMAEMPNDLNHILTLFYILIFVTFGVAVLSMCGELAASELKSLFLKIHYFGRKIDWRRSNKKEQLELEVREMLKIIEAIRKRHPEKGKISSSDILQYIHEMAGNTRSSIVCIKHGRRDTIAFMPQSIEGLKFADEMDLDDSLHRSSSRLEYEVHIEPQPTNV</sequence>
<evidence type="ECO:0000256" key="4">
    <source>
        <dbReference type="ARBA" id="ARBA00022989"/>
    </source>
</evidence>
<dbReference type="PANTHER" id="PTHR11003">
    <property type="entry name" value="POTASSIUM CHANNEL, SUBFAMILY K"/>
    <property type="match status" value="1"/>
</dbReference>
<reference evidence="12" key="1">
    <citation type="submission" date="2022-11" db="UniProtKB">
        <authorList>
            <consortium name="WormBaseParasite"/>
        </authorList>
    </citation>
    <scope>IDENTIFICATION</scope>
</reference>
<keyword evidence="3 9" id="KW-0812">Transmembrane</keyword>
<comment type="subcellular location">
    <subcellularLocation>
        <location evidence="1">Membrane</location>
        <topology evidence="1">Multi-pass membrane protein</topology>
    </subcellularLocation>
</comment>
<evidence type="ECO:0000259" key="10">
    <source>
        <dbReference type="Pfam" id="PF07885"/>
    </source>
</evidence>
<dbReference type="InterPro" id="IPR003280">
    <property type="entry name" value="2pore_dom_K_chnl"/>
</dbReference>
<evidence type="ECO:0000256" key="9">
    <source>
        <dbReference type="SAM" id="Phobius"/>
    </source>
</evidence>
<dbReference type="GO" id="GO:0022841">
    <property type="term" value="F:potassium ion leak channel activity"/>
    <property type="evidence" value="ECO:0007669"/>
    <property type="project" value="TreeGrafter"/>
</dbReference>
<evidence type="ECO:0000313" key="12">
    <source>
        <dbReference type="WBParaSite" id="PgR097_g019_t01"/>
    </source>
</evidence>
<evidence type="ECO:0000256" key="1">
    <source>
        <dbReference type="ARBA" id="ARBA00004141"/>
    </source>
</evidence>
<proteinExistence type="predicted"/>
<evidence type="ECO:0000256" key="5">
    <source>
        <dbReference type="ARBA" id="ARBA00023065"/>
    </source>
</evidence>
<name>A0A915C6T4_PARUN</name>
<accession>A0A915C6T4</accession>
<evidence type="ECO:0000256" key="3">
    <source>
        <dbReference type="ARBA" id="ARBA00022692"/>
    </source>
</evidence>
<keyword evidence="7" id="KW-0407">Ion channel</keyword>
<dbReference type="GO" id="GO:0030322">
    <property type="term" value="P:stabilization of membrane potential"/>
    <property type="evidence" value="ECO:0007669"/>
    <property type="project" value="TreeGrafter"/>
</dbReference>
<feature type="transmembrane region" description="Helical" evidence="9">
    <location>
        <begin position="312"/>
        <end position="334"/>
    </location>
</feature>
<organism evidence="11 12">
    <name type="scientific">Parascaris univalens</name>
    <name type="common">Nematode worm</name>
    <dbReference type="NCBI Taxonomy" id="6257"/>
    <lineage>
        <taxon>Eukaryota</taxon>
        <taxon>Metazoa</taxon>
        <taxon>Ecdysozoa</taxon>
        <taxon>Nematoda</taxon>
        <taxon>Chromadorea</taxon>
        <taxon>Rhabditida</taxon>
        <taxon>Spirurina</taxon>
        <taxon>Ascaridomorpha</taxon>
        <taxon>Ascaridoidea</taxon>
        <taxon>Ascarididae</taxon>
        <taxon>Parascaris</taxon>
    </lineage>
</organism>
<dbReference type="GO" id="GO:0015271">
    <property type="term" value="F:outward rectifier potassium channel activity"/>
    <property type="evidence" value="ECO:0007669"/>
    <property type="project" value="TreeGrafter"/>
</dbReference>
<evidence type="ECO:0000256" key="2">
    <source>
        <dbReference type="ARBA" id="ARBA00022448"/>
    </source>
</evidence>
<evidence type="ECO:0000256" key="6">
    <source>
        <dbReference type="ARBA" id="ARBA00023136"/>
    </source>
</evidence>
<feature type="region of interest" description="Disordered" evidence="8">
    <location>
        <begin position="225"/>
        <end position="250"/>
    </location>
</feature>
<dbReference type="PANTHER" id="PTHR11003:SF296">
    <property type="entry name" value="POTASSIUM CHANNEL DOMAIN-CONTAINING PROTEIN"/>
    <property type="match status" value="1"/>
</dbReference>
<keyword evidence="6 9" id="KW-0472">Membrane</keyword>
<keyword evidence="5" id="KW-0406">Ion transport</keyword>
<feature type="domain" description="Potassium channel" evidence="10">
    <location>
        <begin position="123"/>
        <end position="181"/>
    </location>
</feature>